<dbReference type="PANTHER" id="PTHR33371">
    <property type="entry name" value="INTERMEMBRANE PHOSPHOLIPID TRANSPORT SYSTEM BINDING PROTEIN MLAD-RELATED"/>
    <property type="match status" value="1"/>
</dbReference>
<feature type="domain" description="Mce/MlaD" evidence="1">
    <location>
        <begin position="33"/>
        <end position="106"/>
    </location>
</feature>
<dbReference type="Pfam" id="PF02470">
    <property type="entry name" value="MlaD"/>
    <property type="match status" value="1"/>
</dbReference>
<name>A0ABP4EHE2_9ACTN</name>
<reference evidence="4" key="1">
    <citation type="journal article" date="2019" name="Int. J. Syst. Evol. Microbiol.">
        <title>The Global Catalogue of Microorganisms (GCM) 10K type strain sequencing project: providing services to taxonomists for standard genome sequencing and annotation.</title>
        <authorList>
            <consortium name="The Broad Institute Genomics Platform"/>
            <consortium name="The Broad Institute Genome Sequencing Center for Infectious Disease"/>
            <person name="Wu L."/>
            <person name="Ma J."/>
        </authorList>
    </citation>
    <scope>NUCLEOTIDE SEQUENCE [LARGE SCALE GENOMIC DNA]</scope>
    <source>
        <strain evidence="4">JCM 13008</strain>
    </source>
</reference>
<dbReference type="Pfam" id="PF11887">
    <property type="entry name" value="Mce4_CUP1"/>
    <property type="match status" value="1"/>
</dbReference>
<feature type="domain" description="Mammalian cell entry C-terminal" evidence="2">
    <location>
        <begin position="113"/>
        <end position="302"/>
    </location>
</feature>
<dbReference type="Proteomes" id="UP001501581">
    <property type="component" value="Unassembled WGS sequence"/>
</dbReference>
<evidence type="ECO:0000313" key="3">
    <source>
        <dbReference type="EMBL" id="GAA1105647.1"/>
    </source>
</evidence>
<keyword evidence="4" id="KW-1185">Reference proteome</keyword>
<dbReference type="InterPro" id="IPR005693">
    <property type="entry name" value="Mce"/>
</dbReference>
<dbReference type="InterPro" id="IPR024516">
    <property type="entry name" value="Mce_C"/>
</dbReference>
<dbReference type="InterPro" id="IPR003399">
    <property type="entry name" value="Mce/MlaD"/>
</dbReference>
<evidence type="ECO:0000259" key="2">
    <source>
        <dbReference type="Pfam" id="PF11887"/>
    </source>
</evidence>
<accession>A0ABP4EHE2</accession>
<proteinExistence type="predicted"/>
<evidence type="ECO:0000313" key="4">
    <source>
        <dbReference type="Proteomes" id="UP001501581"/>
    </source>
</evidence>
<evidence type="ECO:0000259" key="1">
    <source>
        <dbReference type="Pfam" id="PF02470"/>
    </source>
</evidence>
<dbReference type="RefSeq" id="WP_343995166.1">
    <property type="nucleotide sequence ID" value="NZ_BAAALG010000011.1"/>
</dbReference>
<gene>
    <name evidence="3" type="ORF">GCM10009668_26400</name>
</gene>
<protein>
    <submittedName>
        <fullName evidence="3">MCE family protein</fullName>
    </submittedName>
</protein>
<dbReference type="EMBL" id="BAAALG010000011">
    <property type="protein sequence ID" value="GAA1105647.1"/>
    <property type="molecule type" value="Genomic_DNA"/>
</dbReference>
<organism evidence="3 4">
    <name type="scientific">Nocardioides dubius</name>
    <dbReference type="NCBI Taxonomy" id="317019"/>
    <lineage>
        <taxon>Bacteria</taxon>
        <taxon>Bacillati</taxon>
        <taxon>Actinomycetota</taxon>
        <taxon>Actinomycetes</taxon>
        <taxon>Propionibacteriales</taxon>
        <taxon>Nocardioidaceae</taxon>
        <taxon>Nocardioides</taxon>
    </lineage>
</organism>
<dbReference type="PANTHER" id="PTHR33371:SF4">
    <property type="entry name" value="INTERMEMBRANE PHOSPHOLIPID TRANSPORT SYSTEM BINDING PROTEIN MLAD"/>
    <property type="match status" value="1"/>
</dbReference>
<comment type="caution">
    <text evidence="3">The sequence shown here is derived from an EMBL/GenBank/DDBJ whole genome shotgun (WGS) entry which is preliminary data.</text>
</comment>
<dbReference type="InterPro" id="IPR052336">
    <property type="entry name" value="MlaD_Phospholipid_Transporter"/>
</dbReference>
<dbReference type="NCBIfam" id="TIGR00996">
    <property type="entry name" value="Mtu_fam_mce"/>
    <property type="match status" value="1"/>
</dbReference>
<sequence length="363" mass="38553">MSASRSRIALAALVVALVAGGLLWWRSGGEEPIVVTADFEDTTGLYVGNDVQYLGVPVGTVTAIEPKGRWMQVRIELDAGTRLPQEAGANIMQSSLVTDRYVEMGPAYQGGPALADGAHLGTDRTRSPAGVDQIASSIDDLVLALDNTTPGGRDVGDLLEVTARSFEGNGPRVRKALVAGERALRTINASGGDLSTVTANLADLLSSVAARDAVIRRFSASLDATTAVLAEQRHGVSGTLRSLDELTGVVSGFVARNRKVIGTDLNEALRLTRQVSRHRDSLAEAFDTMPTLAENLARAYDWRTGRLRVQFSTDTGPFSADFRATMCQALAGRWCDLLFTSESTGALDWLLDGLGEAIPGNLP</sequence>